<keyword evidence="8" id="KW-0406">Ion transport</keyword>
<keyword evidence="7" id="KW-0408">Iron</keyword>
<evidence type="ECO:0000256" key="5">
    <source>
        <dbReference type="ARBA" id="ARBA00022741"/>
    </source>
</evidence>
<accession>A0A2T8F5G8</accession>
<feature type="domain" description="ABC transporter" evidence="10">
    <location>
        <begin position="1"/>
        <end position="237"/>
    </location>
</feature>
<keyword evidence="9" id="KW-0472">Membrane</keyword>
<dbReference type="OrthoDB" id="5296765at2"/>
<gene>
    <name evidence="11" type="ORF">DDE18_20395</name>
</gene>
<dbReference type="GO" id="GO:0016887">
    <property type="term" value="F:ATP hydrolysis activity"/>
    <property type="evidence" value="ECO:0007669"/>
    <property type="project" value="InterPro"/>
</dbReference>
<protein>
    <submittedName>
        <fullName evidence="11">Cobalamin/Fe(3+)-siderophore ABC transporter ATP-binding protein</fullName>
    </submittedName>
</protein>
<keyword evidence="4" id="KW-0410">Iron transport</keyword>
<dbReference type="Gene3D" id="3.40.50.300">
    <property type="entry name" value="P-loop containing nucleotide triphosphate hydrolases"/>
    <property type="match status" value="1"/>
</dbReference>
<dbReference type="PANTHER" id="PTHR42771:SF2">
    <property type="entry name" value="IRON(3+)-HYDROXAMATE IMPORT ATP-BINDING PROTEIN FHUC"/>
    <property type="match status" value="1"/>
</dbReference>
<dbReference type="InterPro" id="IPR051535">
    <property type="entry name" value="Siderophore_ABC-ATPase"/>
</dbReference>
<evidence type="ECO:0000256" key="2">
    <source>
        <dbReference type="ARBA" id="ARBA00022448"/>
    </source>
</evidence>
<dbReference type="InterPro" id="IPR027417">
    <property type="entry name" value="P-loop_NTPase"/>
</dbReference>
<name>A0A2T8F5G8_9ACTN</name>
<dbReference type="InterPro" id="IPR003439">
    <property type="entry name" value="ABC_transporter-like_ATP-bd"/>
</dbReference>
<dbReference type="SUPFAM" id="SSF52540">
    <property type="entry name" value="P-loop containing nucleoside triphosphate hydrolases"/>
    <property type="match status" value="1"/>
</dbReference>
<keyword evidence="2" id="KW-0813">Transport</keyword>
<evidence type="ECO:0000256" key="1">
    <source>
        <dbReference type="ARBA" id="ARBA00004202"/>
    </source>
</evidence>
<dbReference type="FunFam" id="3.40.50.300:FF:000134">
    <property type="entry name" value="Iron-enterobactin ABC transporter ATP-binding protein"/>
    <property type="match status" value="1"/>
</dbReference>
<dbReference type="SMART" id="SM00382">
    <property type="entry name" value="AAA"/>
    <property type="match status" value="1"/>
</dbReference>
<dbReference type="PROSITE" id="PS50893">
    <property type="entry name" value="ABC_TRANSPORTER_2"/>
    <property type="match status" value="1"/>
</dbReference>
<reference evidence="11 12" key="1">
    <citation type="submission" date="2018-04" db="EMBL/GenBank/DDBJ databases">
        <title>Genome of Nocardioides gansuensis WSJ-1.</title>
        <authorList>
            <person name="Wu S."/>
            <person name="Wang G."/>
        </authorList>
    </citation>
    <scope>NUCLEOTIDE SEQUENCE [LARGE SCALE GENOMIC DNA]</scope>
    <source>
        <strain evidence="11 12">WSJ-1</strain>
    </source>
</reference>
<dbReference type="PANTHER" id="PTHR42771">
    <property type="entry name" value="IRON(3+)-HYDROXAMATE IMPORT ATP-BINDING PROTEIN FHUC"/>
    <property type="match status" value="1"/>
</dbReference>
<sequence length="253" mass="27078">MLVTDLTLGYDGPDVVHSVDLAVERGTLTVVVGPNGCGKSTLLRGMARLLRPRSGRVTLDGADVAGMSGRELARLVGVLPQAPTTPRGLTVAELVGRGRFPHREWYQRWSGRDEEAVQRAIAQVDLADRHDHPVDSLSGGQRQRAWLAMVLAQETDHLMLDEPTTYLDLAHAVEVMALARSIAHDGGRTVVCVLHDLTLAARYADRLVVVREGTIAAAGAPAAVLSEQLLDDVFGLRAKVLDVDGAPAVVPVV</sequence>
<organism evidence="11 12">
    <name type="scientific">Nocardioides gansuensis</name>
    <dbReference type="NCBI Taxonomy" id="2138300"/>
    <lineage>
        <taxon>Bacteria</taxon>
        <taxon>Bacillati</taxon>
        <taxon>Actinomycetota</taxon>
        <taxon>Actinomycetes</taxon>
        <taxon>Propionibacteriales</taxon>
        <taxon>Nocardioidaceae</taxon>
        <taxon>Nocardioides</taxon>
    </lineage>
</organism>
<dbReference type="GO" id="GO:0005524">
    <property type="term" value="F:ATP binding"/>
    <property type="evidence" value="ECO:0007669"/>
    <property type="project" value="UniProtKB-KW"/>
</dbReference>
<dbReference type="AlphaFoldDB" id="A0A2T8F5G8"/>
<dbReference type="CDD" id="cd03214">
    <property type="entry name" value="ABC_Iron-Siderophores_B12_Hemin"/>
    <property type="match status" value="1"/>
</dbReference>
<keyword evidence="6 11" id="KW-0067">ATP-binding</keyword>
<proteinExistence type="predicted"/>
<dbReference type="GO" id="GO:0005886">
    <property type="term" value="C:plasma membrane"/>
    <property type="evidence" value="ECO:0007669"/>
    <property type="project" value="UniProtKB-SubCell"/>
</dbReference>
<evidence type="ECO:0000313" key="11">
    <source>
        <dbReference type="EMBL" id="PVG80932.1"/>
    </source>
</evidence>
<dbReference type="PROSITE" id="PS00211">
    <property type="entry name" value="ABC_TRANSPORTER_1"/>
    <property type="match status" value="1"/>
</dbReference>
<dbReference type="InterPro" id="IPR017871">
    <property type="entry name" value="ABC_transporter-like_CS"/>
</dbReference>
<comment type="subcellular location">
    <subcellularLocation>
        <location evidence="1">Cell membrane</location>
        <topology evidence="1">Peripheral membrane protein</topology>
    </subcellularLocation>
</comment>
<evidence type="ECO:0000256" key="3">
    <source>
        <dbReference type="ARBA" id="ARBA00022475"/>
    </source>
</evidence>
<evidence type="ECO:0000256" key="9">
    <source>
        <dbReference type="ARBA" id="ARBA00023136"/>
    </source>
</evidence>
<keyword evidence="3" id="KW-1003">Cell membrane</keyword>
<dbReference type="GO" id="GO:0006826">
    <property type="term" value="P:iron ion transport"/>
    <property type="evidence" value="ECO:0007669"/>
    <property type="project" value="UniProtKB-KW"/>
</dbReference>
<evidence type="ECO:0000256" key="7">
    <source>
        <dbReference type="ARBA" id="ARBA00023004"/>
    </source>
</evidence>
<evidence type="ECO:0000259" key="10">
    <source>
        <dbReference type="PROSITE" id="PS50893"/>
    </source>
</evidence>
<comment type="caution">
    <text evidence="11">The sequence shown here is derived from an EMBL/GenBank/DDBJ whole genome shotgun (WGS) entry which is preliminary data.</text>
</comment>
<evidence type="ECO:0000313" key="12">
    <source>
        <dbReference type="Proteomes" id="UP000246018"/>
    </source>
</evidence>
<dbReference type="Proteomes" id="UP000246018">
    <property type="component" value="Unassembled WGS sequence"/>
</dbReference>
<dbReference type="InterPro" id="IPR003593">
    <property type="entry name" value="AAA+_ATPase"/>
</dbReference>
<evidence type="ECO:0000256" key="6">
    <source>
        <dbReference type="ARBA" id="ARBA00022840"/>
    </source>
</evidence>
<keyword evidence="5" id="KW-0547">Nucleotide-binding</keyword>
<dbReference type="EMBL" id="QDGZ01000011">
    <property type="protein sequence ID" value="PVG80932.1"/>
    <property type="molecule type" value="Genomic_DNA"/>
</dbReference>
<evidence type="ECO:0000256" key="4">
    <source>
        <dbReference type="ARBA" id="ARBA00022496"/>
    </source>
</evidence>
<dbReference type="RefSeq" id="WP_116574113.1">
    <property type="nucleotide sequence ID" value="NZ_QDGZ01000011.1"/>
</dbReference>
<keyword evidence="12" id="KW-1185">Reference proteome</keyword>
<dbReference type="Pfam" id="PF00005">
    <property type="entry name" value="ABC_tran"/>
    <property type="match status" value="1"/>
</dbReference>
<evidence type="ECO:0000256" key="8">
    <source>
        <dbReference type="ARBA" id="ARBA00023065"/>
    </source>
</evidence>